<dbReference type="Pfam" id="PF09643">
    <property type="entry name" value="YopX"/>
    <property type="match status" value="1"/>
</dbReference>
<name>A0A8S5MGX5_9CAUD</name>
<dbReference type="InterPro" id="IPR019096">
    <property type="entry name" value="YopX_protein"/>
</dbReference>
<accession>A0A8S5MGX5</accession>
<reference evidence="2" key="1">
    <citation type="journal article" date="2021" name="Proc. Natl. Acad. Sci. U.S.A.">
        <title>A Catalog of Tens of Thousands of Viruses from Human Metagenomes Reveals Hidden Associations with Chronic Diseases.</title>
        <authorList>
            <person name="Tisza M.J."/>
            <person name="Buck C.B."/>
        </authorList>
    </citation>
    <scope>NUCLEOTIDE SEQUENCE</scope>
    <source>
        <strain evidence="2">CtHl62</strain>
    </source>
</reference>
<evidence type="ECO:0000313" key="2">
    <source>
        <dbReference type="EMBL" id="DAD81303.1"/>
    </source>
</evidence>
<evidence type="ECO:0000259" key="1">
    <source>
        <dbReference type="Pfam" id="PF09643"/>
    </source>
</evidence>
<protein>
    <submittedName>
        <fullName evidence="2">YopX protein</fullName>
    </submittedName>
</protein>
<sequence>MKQPKVYVKYLNKAVEVESINFDTKVVVIYDEDEHRYCYCDFDEVEFMENTGLKDKNGVEIHLGDIVEILEKHFEVKYKSFKGFVIESEKHIDCIYLSLEANNESACVIGNIYENKELLED</sequence>
<dbReference type="Gene3D" id="2.30.30.290">
    <property type="entry name" value="YopX-like domains"/>
    <property type="match status" value="1"/>
</dbReference>
<dbReference type="EMBL" id="BK014899">
    <property type="protein sequence ID" value="DAD81303.1"/>
    <property type="molecule type" value="Genomic_DNA"/>
</dbReference>
<dbReference type="SUPFAM" id="SSF159006">
    <property type="entry name" value="YopX-like"/>
    <property type="match status" value="1"/>
</dbReference>
<organism evidence="2">
    <name type="scientific">Siphoviridae sp. ctHl62</name>
    <dbReference type="NCBI Taxonomy" id="2826235"/>
    <lineage>
        <taxon>Viruses</taxon>
        <taxon>Duplodnaviria</taxon>
        <taxon>Heunggongvirae</taxon>
        <taxon>Uroviricota</taxon>
        <taxon>Caudoviricetes</taxon>
    </lineage>
</organism>
<feature type="domain" description="YopX protein" evidence="1">
    <location>
        <begin position="6"/>
        <end position="120"/>
    </location>
</feature>
<proteinExistence type="predicted"/>
<dbReference type="InterPro" id="IPR023385">
    <property type="entry name" value="YopX-like_C"/>
</dbReference>